<evidence type="ECO:0000313" key="1">
    <source>
        <dbReference type="EMBL" id="GFS31406.1"/>
    </source>
</evidence>
<protein>
    <submittedName>
        <fullName evidence="1">Uncharacterized protein</fullName>
    </submittedName>
</protein>
<name>A0A7J0DB41_9ERIC</name>
<comment type="caution">
    <text evidence="1">The sequence shown here is derived from an EMBL/GenBank/DDBJ whole genome shotgun (WGS) entry which is preliminary data.</text>
</comment>
<dbReference type="EMBL" id="BJWL01000144">
    <property type="protein sequence ID" value="GFS31406.1"/>
    <property type="molecule type" value="Genomic_DNA"/>
</dbReference>
<organism evidence="1 2">
    <name type="scientific">Actinidia rufa</name>
    <dbReference type="NCBI Taxonomy" id="165716"/>
    <lineage>
        <taxon>Eukaryota</taxon>
        <taxon>Viridiplantae</taxon>
        <taxon>Streptophyta</taxon>
        <taxon>Embryophyta</taxon>
        <taxon>Tracheophyta</taxon>
        <taxon>Spermatophyta</taxon>
        <taxon>Magnoliopsida</taxon>
        <taxon>eudicotyledons</taxon>
        <taxon>Gunneridae</taxon>
        <taxon>Pentapetalae</taxon>
        <taxon>asterids</taxon>
        <taxon>Ericales</taxon>
        <taxon>Actinidiaceae</taxon>
        <taxon>Actinidia</taxon>
    </lineage>
</organism>
<proteinExistence type="predicted"/>
<gene>
    <name evidence="1" type="ORF">Acr_00g0017110</name>
</gene>
<keyword evidence="2" id="KW-1185">Reference proteome</keyword>
<dbReference type="AlphaFoldDB" id="A0A7J0DB41"/>
<evidence type="ECO:0000313" key="2">
    <source>
        <dbReference type="Proteomes" id="UP000585474"/>
    </source>
</evidence>
<sequence length="108" mass="10781">MASRVPTMVLSPMAIEGSSMGGRSGLLSDLVVSIEGSPCGLVSFNLETPASGPWTPAFSPIFGALGFVPNGKVLSDAVMVGSASLGSRALGRFMVAMGGVESGSLVFG</sequence>
<reference evidence="2" key="1">
    <citation type="submission" date="2019-07" db="EMBL/GenBank/DDBJ databases">
        <title>De Novo Assembly of kiwifruit Actinidia rufa.</title>
        <authorList>
            <person name="Sugita-Konishi S."/>
            <person name="Sato K."/>
            <person name="Mori E."/>
            <person name="Abe Y."/>
            <person name="Kisaki G."/>
            <person name="Hamano K."/>
            <person name="Suezawa K."/>
            <person name="Otani M."/>
            <person name="Fukuda T."/>
            <person name="Manabe T."/>
            <person name="Gomi K."/>
            <person name="Tabuchi M."/>
            <person name="Akimitsu K."/>
            <person name="Kataoka I."/>
        </authorList>
    </citation>
    <scope>NUCLEOTIDE SEQUENCE [LARGE SCALE GENOMIC DNA]</scope>
    <source>
        <strain evidence="2">cv. Fuchu</strain>
    </source>
</reference>
<accession>A0A7J0DB41</accession>
<dbReference type="Proteomes" id="UP000585474">
    <property type="component" value="Unassembled WGS sequence"/>
</dbReference>